<name>A0AAP0B897_9ASPA</name>
<dbReference type="PANTHER" id="PTHR31246:SF32">
    <property type="entry name" value="MICROTUBULE-ASSOCIATED PROTEIN 70-1"/>
    <property type="match status" value="1"/>
</dbReference>
<evidence type="ECO:0000256" key="1">
    <source>
        <dbReference type="ARBA" id="ARBA00004245"/>
    </source>
</evidence>
<proteinExistence type="inferred from homology"/>
<gene>
    <name evidence="9" type="primary">MAP70.2</name>
    <name evidence="9" type="ORF">KSP39_PZI015976</name>
</gene>
<dbReference type="AlphaFoldDB" id="A0AAP0B897"/>
<dbReference type="Proteomes" id="UP001418222">
    <property type="component" value="Unassembled WGS sequence"/>
</dbReference>
<protein>
    <submittedName>
        <fullName evidence="9">Microtubule-associated protein 70-2</fullName>
    </submittedName>
</protein>
<comment type="subcellular location">
    <subcellularLocation>
        <location evidence="1">Cytoplasm</location>
        <location evidence="1">Cytoskeleton</location>
    </subcellularLocation>
</comment>
<dbReference type="InterPro" id="IPR009768">
    <property type="entry name" value="MAP70"/>
</dbReference>
<dbReference type="GO" id="GO:0005874">
    <property type="term" value="C:microtubule"/>
    <property type="evidence" value="ECO:0007669"/>
    <property type="project" value="UniProtKB-KW"/>
</dbReference>
<accession>A0AAP0B897</accession>
<evidence type="ECO:0000256" key="5">
    <source>
        <dbReference type="ARBA" id="ARBA00023054"/>
    </source>
</evidence>
<evidence type="ECO:0000256" key="8">
    <source>
        <dbReference type="SAM" id="MobiDB-lite"/>
    </source>
</evidence>
<evidence type="ECO:0000256" key="3">
    <source>
        <dbReference type="ARBA" id="ARBA00022490"/>
    </source>
</evidence>
<dbReference type="GO" id="GO:0007010">
    <property type="term" value="P:cytoskeleton organization"/>
    <property type="evidence" value="ECO:0007669"/>
    <property type="project" value="InterPro"/>
</dbReference>
<evidence type="ECO:0000256" key="7">
    <source>
        <dbReference type="SAM" id="Coils"/>
    </source>
</evidence>
<evidence type="ECO:0000256" key="2">
    <source>
        <dbReference type="ARBA" id="ARBA00008825"/>
    </source>
</evidence>
<keyword evidence="5 7" id="KW-0175">Coiled coil</keyword>
<feature type="coiled-coil region" evidence="7">
    <location>
        <begin position="65"/>
        <end position="118"/>
    </location>
</feature>
<dbReference type="Pfam" id="PF07058">
    <property type="entry name" value="MAP70"/>
    <property type="match status" value="1"/>
</dbReference>
<sequence length="243" mass="27262">MSTKLVHIDDGKKVRRLQPFTNADVELQSRIIVAKNLPQDHCYQNLMKIFAVVGRNKTRSWINCIGKKVTEVEKLSQTVRQLEEAFLAGGATTNADEMNTLDRELSRAKVSANRLRDKLTVAERTTKYEAQLKEKYHLQMKVLEEGLKMSSGSIQHTNSEGKSISNGSSCRKTLSPLSYGYSTMLKHTKGTSKSFDGGSRSFDLNKALANGITFSLNRPIEETREGEAHSNLKDILEEKPNEL</sequence>
<comment type="caution">
    <text evidence="9">The sequence shown here is derived from an EMBL/GenBank/DDBJ whole genome shotgun (WGS) entry which is preliminary data.</text>
</comment>
<keyword evidence="4" id="KW-0493">Microtubule</keyword>
<evidence type="ECO:0000256" key="6">
    <source>
        <dbReference type="ARBA" id="ARBA00023212"/>
    </source>
</evidence>
<feature type="region of interest" description="Disordered" evidence="8">
    <location>
        <begin position="220"/>
        <end position="243"/>
    </location>
</feature>
<dbReference type="PANTHER" id="PTHR31246">
    <property type="entry name" value="MICROTUBULE-ASSOCIATED PROTEIN 70-2"/>
    <property type="match status" value="1"/>
</dbReference>
<evidence type="ECO:0000256" key="4">
    <source>
        <dbReference type="ARBA" id="ARBA00022701"/>
    </source>
</evidence>
<comment type="similarity">
    <text evidence="2">Belongs to the MAP70 family.</text>
</comment>
<keyword evidence="6" id="KW-0206">Cytoskeleton</keyword>
<organism evidence="9 10">
    <name type="scientific">Platanthera zijinensis</name>
    <dbReference type="NCBI Taxonomy" id="2320716"/>
    <lineage>
        <taxon>Eukaryota</taxon>
        <taxon>Viridiplantae</taxon>
        <taxon>Streptophyta</taxon>
        <taxon>Embryophyta</taxon>
        <taxon>Tracheophyta</taxon>
        <taxon>Spermatophyta</taxon>
        <taxon>Magnoliopsida</taxon>
        <taxon>Liliopsida</taxon>
        <taxon>Asparagales</taxon>
        <taxon>Orchidaceae</taxon>
        <taxon>Orchidoideae</taxon>
        <taxon>Orchideae</taxon>
        <taxon>Orchidinae</taxon>
        <taxon>Platanthera</taxon>
    </lineage>
</organism>
<evidence type="ECO:0000313" key="10">
    <source>
        <dbReference type="Proteomes" id="UP001418222"/>
    </source>
</evidence>
<dbReference type="EMBL" id="JBBWWQ010000013">
    <property type="protein sequence ID" value="KAK8933343.1"/>
    <property type="molecule type" value="Genomic_DNA"/>
</dbReference>
<evidence type="ECO:0000313" key="9">
    <source>
        <dbReference type="EMBL" id="KAK8933343.1"/>
    </source>
</evidence>
<keyword evidence="3" id="KW-0963">Cytoplasm</keyword>
<reference evidence="9 10" key="1">
    <citation type="journal article" date="2022" name="Nat. Plants">
        <title>Genomes of leafy and leafless Platanthera orchids illuminate the evolution of mycoheterotrophy.</title>
        <authorList>
            <person name="Li M.H."/>
            <person name="Liu K.W."/>
            <person name="Li Z."/>
            <person name="Lu H.C."/>
            <person name="Ye Q.L."/>
            <person name="Zhang D."/>
            <person name="Wang J.Y."/>
            <person name="Li Y.F."/>
            <person name="Zhong Z.M."/>
            <person name="Liu X."/>
            <person name="Yu X."/>
            <person name="Liu D.K."/>
            <person name="Tu X.D."/>
            <person name="Liu B."/>
            <person name="Hao Y."/>
            <person name="Liao X.Y."/>
            <person name="Jiang Y.T."/>
            <person name="Sun W.H."/>
            <person name="Chen J."/>
            <person name="Chen Y.Q."/>
            <person name="Ai Y."/>
            <person name="Zhai J.W."/>
            <person name="Wu S.S."/>
            <person name="Zhou Z."/>
            <person name="Hsiao Y.Y."/>
            <person name="Wu W.L."/>
            <person name="Chen Y.Y."/>
            <person name="Lin Y.F."/>
            <person name="Hsu J.L."/>
            <person name="Li C.Y."/>
            <person name="Wang Z.W."/>
            <person name="Zhao X."/>
            <person name="Zhong W.Y."/>
            <person name="Ma X.K."/>
            <person name="Ma L."/>
            <person name="Huang J."/>
            <person name="Chen G.Z."/>
            <person name="Huang M.Z."/>
            <person name="Huang L."/>
            <person name="Peng D.H."/>
            <person name="Luo Y.B."/>
            <person name="Zou S.Q."/>
            <person name="Chen S.P."/>
            <person name="Lan S."/>
            <person name="Tsai W.C."/>
            <person name="Van de Peer Y."/>
            <person name="Liu Z.J."/>
        </authorList>
    </citation>
    <scope>NUCLEOTIDE SEQUENCE [LARGE SCALE GENOMIC DNA]</scope>
    <source>
        <strain evidence="9">Lor287</strain>
    </source>
</reference>
<keyword evidence="10" id="KW-1185">Reference proteome</keyword>
<dbReference type="GO" id="GO:0008017">
    <property type="term" value="F:microtubule binding"/>
    <property type="evidence" value="ECO:0007669"/>
    <property type="project" value="InterPro"/>
</dbReference>